<proteinExistence type="predicted"/>
<dbReference type="EMBL" id="JAUNZN010000013">
    <property type="protein sequence ID" value="KAK4813017.1"/>
    <property type="molecule type" value="Genomic_DNA"/>
</dbReference>
<reference evidence="1 2" key="1">
    <citation type="journal article" date="2023" name="J. Hered.">
        <title>Chromosome-level genome of the wood stork (Mycteria americana) provides insight into avian chromosome evolution.</title>
        <authorList>
            <person name="Flamio R. Jr."/>
            <person name="Ramstad K.M."/>
        </authorList>
    </citation>
    <scope>NUCLEOTIDE SEQUENCE [LARGE SCALE GENOMIC DNA]</scope>
    <source>
        <strain evidence="1">JAX WOST 10</strain>
    </source>
</reference>
<dbReference type="Proteomes" id="UP001333110">
    <property type="component" value="Unassembled WGS sequence"/>
</dbReference>
<organism evidence="1 2">
    <name type="scientific">Mycteria americana</name>
    <name type="common">Wood stork</name>
    <dbReference type="NCBI Taxonomy" id="33587"/>
    <lineage>
        <taxon>Eukaryota</taxon>
        <taxon>Metazoa</taxon>
        <taxon>Chordata</taxon>
        <taxon>Craniata</taxon>
        <taxon>Vertebrata</taxon>
        <taxon>Euteleostomi</taxon>
        <taxon>Archelosauria</taxon>
        <taxon>Archosauria</taxon>
        <taxon>Dinosauria</taxon>
        <taxon>Saurischia</taxon>
        <taxon>Theropoda</taxon>
        <taxon>Coelurosauria</taxon>
        <taxon>Aves</taxon>
        <taxon>Neognathae</taxon>
        <taxon>Neoaves</taxon>
        <taxon>Aequornithes</taxon>
        <taxon>Ciconiiformes</taxon>
        <taxon>Ciconiidae</taxon>
        <taxon>Mycteria</taxon>
    </lineage>
</organism>
<evidence type="ECO:0000313" key="1">
    <source>
        <dbReference type="EMBL" id="KAK4813017.1"/>
    </source>
</evidence>
<evidence type="ECO:0000313" key="2">
    <source>
        <dbReference type="Proteomes" id="UP001333110"/>
    </source>
</evidence>
<comment type="caution">
    <text evidence="1">The sequence shown here is derived from an EMBL/GenBank/DDBJ whole genome shotgun (WGS) entry which is preliminary data.</text>
</comment>
<keyword evidence="2" id="KW-1185">Reference proteome</keyword>
<sequence length="69" mass="7490">MPGVSLEGLVQAGAAELAELRRELGAFREAVEGRLEQALQRVQPLAQALRVLEEEHLELRAELACLGLA</sequence>
<name>A0AAN7RQI2_MYCAM</name>
<accession>A0AAN7RQI2</accession>
<protein>
    <submittedName>
        <fullName evidence="1">Uncharacterized protein</fullName>
    </submittedName>
</protein>
<dbReference type="AlphaFoldDB" id="A0AAN7RQI2"/>
<gene>
    <name evidence="1" type="ORF">QYF61_005883</name>
</gene>